<feature type="transmembrane region" description="Helical" evidence="1">
    <location>
        <begin position="28"/>
        <end position="49"/>
    </location>
</feature>
<dbReference type="RefSeq" id="WP_057903654.1">
    <property type="nucleotide sequence ID" value="NZ_AZDA01000016.1"/>
</dbReference>
<dbReference type="Proteomes" id="UP000051461">
    <property type="component" value="Unassembled WGS sequence"/>
</dbReference>
<organism evidence="2 3">
    <name type="scientific">Loigolactobacillus bifermentans DSM 20003</name>
    <dbReference type="NCBI Taxonomy" id="1423726"/>
    <lineage>
        <taxon>Bacteria</taxon>
        <taxon>Bacillati</taxon>
        <taxon>Bacillota</taxon>
        <taxon>Bacilli</taxon>
        <taxon>Lactobacillales</taxon>
        <taxon>Lactobacillaceae</taxon>
        <taxon>Loigolactobacillus</taxon>
    </lineage>
</organism>
<accession>A0A0R1H1H8</accession>
<gene>
    <name evidence="2" type="ORF">FC07_GL000983</name>
</gene>
<dbReference type="STRING" id="1423726.FC07_GL000983"/>
<feature type="transmembrane region" description="Helical" evidence="1">
    <location>
        <begin position="69"/>
        <end position="90"/>
    </location>
</feature>
<dbReference type="AlphaFoldDB" id="A0A0R1H1H8"/>
<evidence type="ECO:0000313" key="3">
    <source>
        <dbReference type="Proteomes" id="UP000051461"/>
    </source>
</evidence>
<evidence type="ECO:0000313" key="2">
    <source>
        <dbReference type="EMBL" id="KRK40352.1"/>
    </source>
</evidence>
<dbReference type="OrthoDB" id="2298855at2"/>
<keyword evidence="1" id="KW-0812">Transmembrane</keyword>
<proteinExistence type="predicted"/>
<name>A0A0R1H1H8_9LACO</name>
<keyword evidence="3" id="KW-1185">Reference proteome</keyword>
<evidence type="ECO:0000256" key="1">
    <source>
        <dbReference type="SAM" id="Phobius"/>
    </source>
</evidence>
<protein>
    <submittedName>
        <fullName evidence="2">Uncharacterized protein</fullName>
    </submittedName>
</protein>
<reference evidence="2 3" key="1">
    <citation type="journal article" date="2015" name="Genome Announc.">
        <title>Expanding the biotechnology potential of lactobacilli through comparative genomics of 213 strains and associated genera.</title>
        <authorList>
            <person name="Sun Z."/>
            <person name="Harris H.M."/>
            <person name="McCann A."/>
            <person name="Guo C."/>
            <person name="Argimon S."/>
            <person name="Zhang W."/>
            <person name="Yang X."/>
            <person name="Jeffery I.B."/>
            <person name="Cooney J.C."/>
            <person name="Kagawa T.F."/>
            <person name="Liu W."/>
            <person name="Song Y."/>
            <person name="Salvetti E."/>
            <person name="Wrobel A."/>
            <person name="Rasinkangas P."/>
            <person name="Parkhill J."/>
            <person name="Rea M.C."/>
            <person name="O'Sullivan O."/>
            <person name="Ritari J."/>
            <person name="Douillard F.P."/>
            <person name="Paul Ross R."/>
            <person name="Yang R."/>
            <person name="Briner A.E."/>
            <person name="Felis G.E."/>
            <person name="de Vos W.M."/>
            <person name="Barrangou R."/>
            <person name="Klaenhammer T.R."/>
            <person name="Caufield P.W."/>
            <person name="Cui Y."/>
            <person name="Zhang H."/>
            <person name="O'Toole P.W."/>
        </authorList>
    </citation>
    <scope>NUCLEOTIDE SEQUENCE [LARGE SCALE GENOMIC DNA]</scope>
    <source>
        <strain evidence="2 3">DSM 20003</strain>
    </source>
</reference>
<sequence>MPLIAIILDVLAVGLYHWQSQLLTHSRFLLGFSGQVLVVLLCLGLTIAYRGPRKQQHDYTFKGYRYLTIRFALILFSLLINGIVLFLYYLNLTGRNTMIFAG</sequence>
<dbReference type="EMBL" id="AZDA01000016">
    <property type="protein sequence ID" value="KRK40352.1"/>
    <property type="molecule type" value="Genomic_DNA"/>
</dbReference>
<dbReference type="PATRIC" id="fig|1423726.3.peg.1017"/>
<keyword evidence="1" id="KW-0472">Membrane</keyword>
<keyword evidence="1" id="KW-1133">Transmembrane helix</keyword>
<comment type="caution">
    <text evidence="2">The sequence shown here is derived from an EMBL/GenBank/DDBJ whole genome shotgun (WGS) entry which is preliminary data.</text>
</comment>